<evidence type="ECO:0000256" key="1">
    <source>
        <dbReference type="SAM" id="Phobius"/>
    </source>
</evidence>
<keyword evidence="1" id="KW-1133">Transmembrane helix</keyword>
<accession>A0A5E7GT99</accession>
<keyword evidence="1" id="KW-0472">Membrane</keyword>
<evidence type="ECO:0000313" key="2">
    <source>
        <dbReference type="EMBL" id="VVO55129.1"/>
    </source>
</evidence>
<sequence length="67" mass="7405">MTPAMLAPPFVIFPVMVNLSLAFFKKYVSSCLLMEWIQKPPNVCSVGGFTFSGAQKTASWAVRDLAY</sequence>
<proteinExistence type="predicted"/>
<feature type="transmembrane region" description="Helical" evidence="1">
    <location>
        <begin position="6"/>
        <end position="24"/>
    </location>
</feature>
<dbReference type="Proteomes" id="UP000349468">
    <property type="component" value="Unassembled WGS sequence"/>
</dbReference>
<name>A0A5E7GT99_PSEFL</name>
<dbReference type="AlphaFoldDB" id="A0A5E7GT99"/>
<organism evidence="2 3">
    <name type="scientific">Pseudomonas fluorescens</name>
    <dbReference type="NCBI Taxonomy" id="294"/>
    <lineage>
        <taxon>Bacteria</taxon>
        <taxon>Pseudomonadati</taxon>
        <taxon>Pseudomonadota</taxon>
        <taxon>Gammaproteobacteria</taxon>
        <taxon>Pseudomonadales</taxon>
        <taxon>Pseudomonadaceae</taxon>
        <taxon>Pseudomonas</taxon>
    </lineage>
</organism>
<protein>
    <submittedName>
        <fullName evidence="2">Uncharacterized protein</fullName>
    </submittedName>
</protein>
<reference evidence="2 3" key="1">
    <citation type="submission" date="2019-09" db="EMBL/GenBank/DDBJ databases">
        <authorList>
            <person name="Chandra G."/>
            <person name="Truman W A."/>
        </authorList>
    </citation>
    <scope>NUCLEOTIDE SEQUENCE [LARGE SCALE GENOMIC DNA]</scope>
    <source>
        <strain evidence="2">PS870</strain>
    </source>
</reference>
<evidence type="ECO:0000313" key="3">
    <source>
        <dbReference type="Proteomes" id="UP000349468"/>
    </source>
</evidence>
<keyword evidence="1" id="KW-0812">Transmembrane</keyword>
<dbReference type="EMBL" id="CABVIK010000002">
    <property type="protein sequence ID" value="VVO55129.1"/>
    <property type="molecule type" value="Genomic_DNA"/>
</dbReference>
<gene>
    <name evidence="2" type="ORF">PS870_00496</name>
</gene>